<evidence type="ECO:0000313" key="2">
    <source>
        <dbReference type="EMBL" id="NBH62766.1"/>
    </source>
</evidence>
<gene>
    <name evidence="2" type="ORF">D0435_14020</name>
</gene>
<comment type="caution">
    <text evidence="2">The sequence shown here is derived from an EMBL/GenBank/DDBJ whole genome shotgun (WGS) entry which is preliminary data.</text>
</comment>
<proteinExistence type="predicted"/>
<evidence type="ECO:0000259" key="1">
    <source>
        <dbReference type="Pfam" id="PF13240"/>
    </source>
</evidence>
<accession>A0A845QMB5</accession>
<name>A0A845QMB5_9FIRM</name>
<dbReference type="AlphaFoldDB" id="A0A845QMB5"/>
<keyword evidence="3" id="KW-1185">Reference proteome</keyword>
<organism evidence="2 3">
    <name type="scientific">Anaerotruncus colihominis</name>
    <dbReference type="NCBI Taxonomy" id="169435"/>
    <lineage>
        <taxon>Bacteria</taxon>
        <taxon>Bacillati</taxon>
        <taxon>Bacillota</taxon>
        <taxon>Clostridia</taxon>
        <taxon>Eubacteriales</taxon>
        <taxon>Oscillospiraceae</taxon>
        <taxon>Anaerotruncus</taxon>
    </lineage>
</organism>
<dbReference type="Proteomes" id="UP000446866">
    <property type="component" value="Unassembled WGS sequence"/>
</dbReference>
<dbReference type="EMBL" id="QXWK01000035">
    <property type="protein sequence ID" value="NBH62766.1"/>
    <property type="molecule type" value="Genomic_DNA"/>
</dbReference>
<sequence>MKECFEKGYNKKMNCKECGAVFSDEAAFCPMCGKPVGIE</sequence>
<dbReference type="InterPro" id="IPR026870">
    <property type="entry name" value="Zinc_ribbon_dom"/>
</dbReference>
<evidence type="ECO:0000313" key="3">
    <source>
        <dbReference type="Proteomes" id="UP000446866"/>
    </source>
</evidence>
<reference evidence="2 3" key="1">
    <citation type="submission" date="2018-08" db="EMBL/GenBank/DDBJ databases">
        <title>Murine metabolic-syndrome-specific gut microbial biobank.</title>
        <authorList>
            <person name="Liu C."/>
        </authorList>
    </citation>
    <scope>NUCLEOTIDE SEQUENCE [LARGE SCALE GENOMIC DNA]</scope>
    <source>
        <strain evidence="2 3">28</strain>
    </source>
</reference>
<feature type="domain" description="Zinc-ribbon" evidence="1">
    <location>
        <begin position="15"/>
        <end position="36"/>
    </location>
</feature>
<protein>
    <submittedName>
        <fullName evidence="2">Zinc-ribbon domain-containing protein</fullName>
    </submittedName>
</protein>
<dbReference type="Pfam" id="PF13240">
    <property type="entry name" value="Zn_Ribbon_1"/>
    <property type="match status" value="1"/>
</dbReference>